<name>A0A7S8IZI9_9BACT</name>
<dbReference type="KEGG" id="nkf:Nkreftii_001824"/>
<gene>
    <name evidence="1" type="ORF">Nkreftii_001824</name>
</gene>
<organism evidence="1 2">
    <name type="scientific">Candidatus Nitrospira kreftii</name>
    <dbReference type="NCBI Taxonomy" id="2652173"/>
    <lineage>
        <taxon>Bacteria</taxon>
        <taxon>Pseudomonadati</taxon>
        <taxon>Nitrospirota</taxon>
        <taxon>Nitrospiria</taxon>
        <taxon>Nitrospirales</taxon>
        <taxon>Nitrospiraceae</taxon>
        <taxon>Nitrospira</taxon>
    </lineage>
</organism>
<dbReference type="EMBL" id="CP047423">
    <property type="protein sequence ID" value="QPD04050.1"/>
    <property type="molecule type" value="Genomic_DNA"/>
</dbReference>
<dbReference type="AlphaFoldDB" id="A0A7S8IZI9"/>
<sequence>MDRITEQDIAHALEVLGLTLPLTVQDLERAKRVQLYNWNPSRYAGLTNSPKQYTEQFRKAEEMTRTVEAAYALVSAVFVPDDPSH</sequence>
<evidence type="ECO:0000313" key="2">
    <source>
        <dbReference type="Proteomes" id="UP000593737"/>
    </source>
</evidence>
<dbReference type="Proteomes" id="UP000593737">
    <property type="component" value="Chromosome"/>
</dbReference>
<evidence type="ECO:0008006" key="3">
    <source>
        <dbReference type="Google" id="ProtNLM"/>
    </source>
</evidence>
<reference evidence="1 2" key="1">
    <citation type="journal article" date="2020" name="ISME J.">
        <title>Enrichment and physiological characterization of a novel comammox Nitrospira indicates ammonium inhibition of complete nitrification.</title>
        <authorList>
            <person name="Sakoula D."/>
            <person name="Koch H."/>
            <person name="Frank J."/>
            <person name="Jetten M.S.M."/>
            <person name="van Kessel M.A.H.J."/>
            <person name="Lucker S."/>
        </authorList>
    </citation>
    <scope>NUCLEOTIDE SEQUENCE [LARGE SCALE GENOMIC DNA]</scope>
    <source>
        <strain evidence="1">Comreactor17</strain>
    </source>
</reference>
<accession>A0A7S8IZI9</accession>
<protein>
    <recommendedName>
        <fullName evidence="3">HEPN domain-containing protein</fullName>
    </recommendedName>
</protein>
<proteinExistence type="predicted"/>
<evidence type="ECO:0000313" key="1">
    <source>
        <dbReference type="EMBL" id="QPD04050.1"/>
    </source>
</evidence>